<dbReference type="GO" id="GO:0050617">
    <property type="term" value="F:15,16-dihydrobiliverdin:ferredoxin oxidoreductase activity"/>
    <property type="evidence" value="ECO:0007669"/>
    <property type="project" value="UniProtKB-EC"/>
</dbReference>
<protein>
    <submittedName>
        <fullName evidence="3">15,16-dihydrobiliverdin:ferredoxin oxidoreductase</fullName>
        <ecNumber evidence="3">1.3.7.2</ecNumber>
    </submittedName>
</protein>
<keyword evidence="2 3" id="KW-0560">Oxidoreductase</keyword>
<reference evidence="3 4" key="1">
    <citation type="journal article" date="2020" name="Sci. Rep.">
        <title>A novel cyanobacterial geosmin producer, revising GeoA distribution and dispersion patterns in Bacteria.</title>
        <authorList>
            <person name="Churro C."/>
            <person name="Semedo-Aguiar A.P."/>
            <person name="Silva A.D."/>
            <person name="Pereira-Leal J.B."/>
            <person name="Leite R.B."/>
        </authorList>
    </citation>
    <scope>NUCLEOTIDE SEQUENCE [LARGE SCALE GENOMIC DNA]</scope>
    <source>
        <strain evidence="3 4">IPMA8</strain>
    </source>
</reference>
<proteinExistence type="inferred from homology"/>
<dbReference type="RefSeq" id="WP_172186502.1">
    <property type="nucleotide sequence ID" value="NZ_CAWPPK010000124.1"/>
</dbReference>
<dbReference type="InterPro" id="IPR009249">
    <property type="entry name" value="Ferredoxin-dep_bilin_Rdtase"/>
</dbReference>
<dbReference type="Proteomes" id="UP000702425">
    <property type="component" value="Unassembled WGS sequence"/>
</dbReference>
<evidence type="ECO:0000256" key="2">
    <source>
        <dbReference type="ARBA" id="ARBA00023002"/>
    </source>
</evidence>
<comment type="caution">
    <text evidence="3">The sequence shown here is derived from an EMBL/GenBank/DDBJ whole genome shotgun (WGS) entry which is preliminary data.</text>
</comment>
<dbReference type="Gene3D" id="3.40.1500.20">
    <property type="match status" value="1"/>
</dbReference>
<dbReference type="PANTHER" id="PTHR34557:SF1">
    <property type="entry name" value="PHYTOCHROMOBILIN:FERREDOXIN OXIDOREDUCTASE, CHLOROPLASTIC"/>
    <property type="match status" value="1"/>
</dbReference>
<dbReference type="Pfam" id="PF05996">
    <property type="entry name" value="Fe_bilin_red"/>
    <property type="match status" value="1"/>
</dbReference>
<gene>
    <name evidence="3" type="primary">pebA_2</name>
    <name evidence="3" type="ORF">E5S67_01555</name>
</gene>
<accession>A0ABX2CTV1</accession>
<evidence type="ECO:0000313" key="3">
    <source>
        <dbReference type="EMBL" id="NQE33834.1"/>
    </source>
</evidence>
<organism evidence="3 4">
    <name type="scientific">Microcoleus asticus IPMA8</name>
    <dbReference type="NCBI Taxonomy" id="2563858"/>
    <lineage>
        <taxon>Bacteria</taxon>
        <taxon>Bacillati</taxon>
        <taxon>Cyanobacteriota</taxon>
        <taxon>Cyanophyceae</taxon>
        <taxon>Oscillatoriophycideae</taxon>
        <taxon>Oscillatoriales</taxon>
        <taxon>Microcoleaceae</taxon>
        <taxon>Microcoleus</taxon>
        <taxon>Microcoleus asticus</taxon>
    </lineage>
</organism>
<dbReference type="NCBIfam" id="NF009720">
    <property type="entry name" value="PRK13247.1"/>
    <property type="match status" value="1"/>
</dbReference>
<dbReference type="EMBL" id="SRRZ01000021">
    <property type="protein sequence ID" value="NQE33834.1"/>
    <property type="molecule type" value="Genomic_DNA"/>
</dbReference>
<name>A0ABX2CTV1_9CYAN</name>
<keyword evidence="4" id="KW-1185">Reference proteome</keyword>
<evidence type="ECO:0000256" key="1">
    <source>
        <dbReference type="ARBA" id="ARBA00006908"/>
    </source>
</evidence>
<sequence length="244" mass="28646">MFKPFQEFLEKELFGRFALESRTIPSGLESVVSERGKNPATIQSWCYQCPKLRKIRYTYIDAGETAQIFNSVIYPNYNYDLPLLGIDFLAFGQKKILVVLDFQPLFRDRAYIDKYIEPMSAIKDKYKDLTQDLEMKFYDANQYFSKNLLFAKTDAETVVTRLFPAYQEYVQLYWQMLEQASPLNTPEEIQRIVKAQKDYDQYSAERDPASGLFGSYFGHEWSERFLYEFLFEDAIPLAVPAGVR</sequence>
<dbReference type="PANTHER" id="PTHR34557">
    <property type="entry name" value="PHYTOCHROMOBILIN:FERREDOXIN OXIDOREDUCTASE, CHLOROPLASTIC"/>
    <property type="match status" value="1"/>
</dbReference>
<evidence type="ECO:0000313" key="4">
    <source>
        <dbReference type="Proteomes" id="UP000702425"/>
    </source>
</evidence>
<comment type="similarity">
    <text evidence="1">Belongs to the HY2 family.</text>
</comment>
<dbReference type="EC" id="1.3.7.2" evidence="3"/>